<gene>
    <name evidence="1" type="ORF">SISNIDRAFT_471579</name>
</gene>
<protein>
    <submittedName>
        <fullName evidence="1">Uncharacterized protein</fullName>
    </submittedName>
</protein>
<keyword evidence="2" id="KW-1185">Reference proteome</keyword>
<organism evidence="1 2">
    <name type="scientific">Sistotremastrum niveocremeum HHB9708</name>
    <dbReference type="NCBI Taxonomy" id="1314777"/>
    <lineage>
        <taxon>Eukaryota</taxon>
        <taxon>Fungi</taxon>
        <taxon>Dikarya</taxon>
        <taxon>Basidiomycota</taxon>
        <taxon>Agaricomycotina</taxon>
        <taxon>Agaricomycetes</taxon>
        <taxon>Sistotremastrales</taxon>
        <taxon>Sistotremastraceae</taxon>
        <taxon>Sertulicium</taxon>
        <taxon>Sertulicium niveocremeum</taxon>
    </lineage>
</organism>
<accession>A0A164MG13</accession>
<dbReference type="AlphaFoldDB" id="A0A164MG13"/>
<evidence type="ECO:0000313" key="1">
    <source>
        <dbReference type="EMBL" id="KZS86679.1"/>
    </source>
</evidence>
<proteinExistence type="predicted"/>
<dbReference type="Proteomes" id="UP000076722">
    <property type="component" value="Unassembled WGS sequence"/>
</dbReference>
<evidence type="ECO:0000313" key="2">
    <source>
        <dbReference type="Proteomes" id="UP000076722"/>
    </source>
</evidence>
<sequence length="173" mass="20254">MSRRREGETNILVYVQSETVFERIVRVGQLQNRFRNIFDGDDTIAVTESTIVEEGELSPLFIVDGTKRWKAWRENEESAKCTLFYCANEGGRLNEWRRTCESCPDLLFYLNALDIVMSTCKDDVAVGELTANDWTRSRMNMWEVEFPLIEEDEWERMKEEAPSLYQETRAEGT</sequence>
<name>A0A164MG13_9AGAM</name>
<dbReference type="EMBL" id="KV419474">
    <property type="protein sequence ID" value="KZS86679.1"/>
    <property type="molecule type" value="Genomic_DNA"/>
</dbReference>
<reference evidence="1 2" key="1">
    <citation type="journal article" date="2016" name="Mol. Biol. Evol.">
        <title>Comparative Genomics of Early-Diverging Mushroom-Forming Fungi Provides Insights into the Origins of Lignocellulose Decay Capabilities.</title>
        <authorList>
            <person name="Nagy L.G."/>
            <person name="Riley R."/>
            <person name="Tritt A."/>
            <person name="Adam C."/>
            <person name="Daum C."/>
            <person name="Floudas D."/>
            <person name="Sun H."/>
            <person name="Yadav J.S."/>
            <person name="Pangilinan J."/>
            <person name="Larsson K.H."/>
            <person name="Matsuura K."/>
            <person name="Barry K."/>
            <person name="Labutti K."/>
            <person name="Kuo R."/>
            <person name="Ohm R.A."/>
            <person name="Bhattacharya S.S."/>
            <person name="Shirouzu T."/>
            <person name="Yoshinaga Y."/>
            <person name="Martin F.M."/>
            <person name="Grigoriev I.V."/>
            <person name="Hibbett D.S."/>
        </authorList>
    </citation>
    <scope>NUCLEOTIDE SEQUENCE [LARGE SCALE GENOMIC DNA]</scope>
    <source>
        <strain evidence="1 2">HHB9708</strain>
    </source>
</reference>